<accession>A0A8I1MY52</accession>
<keyword evidence="7 8" id="KW-0472">Membrane</keyword>
<feature type="transmembrane region" description="Helical" evidence="8">
    <location>
        <begin position="335"/>
        <end position="354"/>
    </location>
</feature>
<feature type="transmembrane region" description="Helical" evidence="8">
    <location>
        <begin position="910"/>
        <end position="932"/>
    </location>
</feature>
<dbReference type="PANTHER" id="PTHR32063">
    <property type="match status" value="1"/>
</dbReference>
<dbReference type="InterPro" id="IPR001036">
    <property type="entry name" value="Acrflvin-R"/>
</dbReference>
<comment type="caution">
    <text evidence="9">The sequence shown here is derived from an EMBL/GenBank/DDBJ whole genome shotgun (WGS) entry which is preliminary data.</text>
</comment>
<feature type="transmembrane region" description="Helical" evidence="8">
    <location>
        <begin position="850"/>
        <end position="870"/>
    </location>
</feature>
<dbReference type="Pfam" id="PF00873">
    <property type="entry name" value="ACR_tran"/>
    <property type="match status" value="1"/>
</dbReference>
<dbReference type="SUPFAM" id="SSF82714">
    <property type="entry name" value="Multidrug efflux transporter AcrB TolC docking domain, DN and DC subdomains"/>
    <property type="match status" value="2"/>
</dbReference>
<feature type="transmembrane region" description="Helical" evidence="8">
    <location>
        <begin position="432"/>
        <end position="452"/>
    </location>
</feature>
<evidence type="ECO:0000256" key="3">
    <source>
        <dbReference type="ARBA" id="ARBA00022475"/>
    </source>
</evidence>
<dbReference type="AlphaFoldDB" id="A0A8I1MY52"/>
<keyword evidence="2" id="KW-0813">Transport</keyword>
<feature type="transmembrane region" description="Helical" evidence="8">
    <location>
        <begin position="953"/>
        <end position="977"/>
    </location>
</feature>
<sequence>MNKKFTDIFIDRPVLAMVVSLVILVLGLRSAGLLPVLQYPYTQNAVVTVTTTYPGADANLVASFITTPLENAIAQANGIDYMTSSSVQSSSTITANLRLNYDPDKALTEINTKVNSVLNQLPAAAQKPVLTVSIGQTIDAMYIGFYSDVLKPNQITDYITRSVQPRLQSVDGVQTAEILGAKNFALRAWLDPNKLAAYGLTAADVYSALAANNYLSATGNTKGQMVQINVSANTDLKSLSGFRNMVVKTVDGQVVRLDQVANVTLGSDDYDSSVAFDGKSSVFVGIQVAPGANLLDVVARVRKVFPDIQQQLPAGLKGQIVYDSTKFVTSSIDEVIKTLVEAVLIVTAVVFIFLGSLRSVIIPLVAIPLSIVGTFTIMLALGYSINLLTLLSIVLAIGLVVDDAIIVVENISRHLEEGMSRHDAAVRAARELANPIIAMTIVLVAVYVPIGFMGGLTGALFTEFAFTLVGTVVISAIIALTLSPMMCSKLLKAPDPQSHSWQDRLVLFLDHSFDRLHNRYERTLHGSLNFLPVTAVMAVIILGSIYFLYSTSMSELAPQEDQGVLIAISFNSPTATLDQRALYAKQVYDVFKTFPETDHVFQLNTPSQVIGGMVLKPWNERTRTATQMQPELQQKLNHIAGSQIAVFQPPPLPGSRGLPIQFVITTTEPADKLYEVSQKFLQDALKSGKFIFLQSDLRIDLPQTRLHIDRNMAAQLGLTMQDIGSAMSAMLGGGYVNFFELDGRSYKVIPQVAQKYRLNASQLQHYYIRTASGAMVPLSTVVHLTSSVQPETINHFQQLNSATIQGVSLPTIAQGQALDDLVTLAKRTLPVGYSYDFAGPSRQFEQETGGLVLTFGFAMIIIFLALSAQFESFRDPVIILVSVPMAISGALLFINLGIGHATLNIYTEVGLVTLIGLISKHGILIVEFANNLQREGRSKREAIEHAAGMRLRPILMTTAAMVLGVMPLIFASGAGAVSRFNMGLVIATGLSIGTLFTLFVVPAMYMLLGADHSHEARAQALREAEANDPLAHPPGGGASTAH</sequence>
<feature type="transmembrane region" description="Helical" evidence="8">
    <location>
        <begin position="877"/>
        <end position="898"/>
    </location>
</feature>
<dbReference type="EMBL" id="JAFKMR010000015">
    <property type="protein sequence ID" value="MBN8744122.1"/>
    <property type="molecule type" value="Genomic_DNA"/>
</dbReference>
<evidence type="ECO:0000313" key="10">
    <source>
        <dbReference type="Proteomes" id="UP000664800"/>
    </source>
</evidence>
<dbReference type="SUPFAM" id="SSF82866">
    <property type="entry name" value="Multidrug efflux transporter AcrB transmembrane domain"/>
    <property type="match status" value="2"/>
</dbReference>
<evidence type="ECO:0000256" key="6">
    <source>
        <dbReference type="ARBA" id="ARBA00022989"/>
    </source>
</evidence>
<dbReference type="PANTHER" id="PTHR32063:SF14">
    <property type="entry name" value="BLL4319 PROTEIN"/>
    <property type="match status" value="1"/>
</dbReference>
<evidence type="ECO:0000256" key="8">
    <source>
        <dbReference type="SAM" id="Phobius"/>
    </source>
</evidence>
<evidence type="ECO:0000256" key="4">
    <source>
        <dbReference type="ARBA" id="ARBA00022519"/>
    </source>
</evidence>
<feature type="transmembrane region" description="Helical" evidence="8">
    <location>
        <begin position="387"/>
        <end position="411"/>
    </location>
</feature>
<feature type="transmembrane region" description="Helical" evidence="8">
    <location>
        <begin position="528"/>
        <end position="549"/>
    </location>
</feature>
<dbReference type="Gene3D" id="1.20.1640.10">
    <property type="entry name" value="Multidrug efflux transporter AcrB transmembrane domain"/>
    <property type="match status" value="2"/>
</dbReference>
<gene>
    <name evidence="9" type="ORF">J0I24_07400</name>
</gene>
<dbReference type="Proteomes" id="UP000664800">
    <property type="component" value="Unassembled WGS sequence"/>
</dbReference>
<dbReference type="SUPFAM" id="SSF82693">
    <property type="entry name" value="Multidrug efflux transporter AcrB pore domain, PN1, PN2, PC1 and PC2 subdomains"/>
    <property type="match status" value="3"/>
</dbReference>
<evidence type="ECO:0000256" key="2">
    <source>
        <dbReference type="ARBA" id="ARBA00022448"/>
    </source>
</evidence>
<evidence type="ECO:0000256" key="1">
    <source>
        <dbReference type="ARBA" id="ARBA00004429"/>
    </source>
</evidence>
<evidence type="ECO:0000313" key="9">
    <source>
        <dbReference type="EMBL" id="MBN8744122.1"/>
    </source>
</evidence>
<evidence type="ECO:0000256" key="7">
    <source>
        <dbReference type="ARBA" id="ARBA00023136"/>
    </source>
</evidence>
<dbReference type="Gene3D" id="3.30.70.1320">
    <property type="entry name" value="Multidrug efflux transporter AcrB pore domain like"/>
    <property type="match status" value="1"/>
</dbReference>
<organism evidence="9 10">
    <name type="scientific">Thiomonas arsenitoxydans (strain DSM 22701 / CIP 110005 / 3As)</name>
    <dbReference type="NCBI Taxonomy" id="426114"/>
    <lineage>
        <taxon>Bacteria</taxon>
        <taxon>Pseudomonadati</taxon>
        <taxon>Pseudomonadota</taxon>
        <taxon>Betaproteobacteria</taxon>
        <taxon>Burkholderiales</taxon>
        <taxon>Thiomonas</taxon>
    </lineage>
</organism>
<keyword evidence="4" id="KW-0997">Cell inner membrane</keyword>
<feature type="transmembrane region" description="Helical" evidence="8">
    <location>
        <begin position="983"/>
        <end position="1008"/>
    </location>
</feature>
<protein>
    <submittedName>
        <fullName evidence="9">Efflux RND transporter permease subunit</fullName>
    </submittedName>
</protein>
<dbReference type="RefSeq" id="WP_013124262.1">
    <property type="nucleotide sequence ID" value="NZ_JAFKMR010000015.1"/>
</dbReference>
<dbReference type="Gene3D" id="3.30.70.1440">
    <property type="entry name" value="Multidrug efflux transporter AcrB pore domain"/>
    <property type="match status" value="1"/>
</dbReference>
<evidence type="ECO:0000256" key="5">
    <source>
        <dbReference type="ARBA" id="ARBA00022692"/>
    </source>
</evidence>
<dbReference type="FunFam" id="1.20.1640.10:FF:000001">
    <property type="entry name" value="Efflux pump membrane transporter"/>
    <property type="match status" value="1"/>
</dbReference>
<keyword evidence="6 8" id="KW-1133">Transmembrane helix</keyword>
<dbReference type="Gene3D" id="3.30.2090.10">
    <property type="entry name" value="Multidrug efflux transporter AcrB TolC docking domain, DN and DC subdomains"/>
    <property type="match status" value="2"/>
</dbReference>
<name>A0A8I1MY52_THIA3</name>
<dbReference type="GO" id="GO:0042910">
    <property type="term" value="F:xenobiotic transmembrane transporter activity"/>
    <property type="evidence" value="ECO:0007669"/>
    <property type="project" value="TreeGrafter"/>
</dbReference>
<comment type="subcellular location">
    <subcellularLocation>
        <location evidence="1">Cell inner membrane</location>
        <topology evidence="1">Multi-pass membrane protein</topology>
    </subcellularLocation>
</comment>
<dbReference type="GO" id="GO:0005886">
    <property type="term" value="C:plasma membrane"/>
    <property type="evidence" value="ECO:0007669"/>
    <property type="project" value="UniProtKB-SubCell"/>
</dbReference>
<dbReference type="PRINTS" id="PR00702">
    <property type="entry name" value="ACRIFLAVINRP"/>
</dbReference>
<proteinExistence type="predicted"/>
<feature type="transmembrane region" description="Helical" evidence="8">
    <location>
        <begin position="464"/>
        <end position="482"/>
    </location>
</feature>
<keyword evidence="5 8" id="KW-0812">Transmembrane</keyword>
<dbReference type="InterPro" id="IPR027463">
    <property type="entry name" value="AcrB_DN_DC_subdom"/>
</dbReference>
<dbReference type="Gene3D" id="3.30.70.1430">
    <property type="entry name" value="Multidrug efflux transporter AcrB pore domain"/>
    <property type="match status" value="2"/>
</dbReference>
<keyword evidence="3" id="KW-1003">Cell membrane</keyword>
<reference evidence="9" key="1">
    <citation type="submission" date="2021-02" db="EMBL/GenBank/DDBJ databases">
        <title>Thiocyanate and organic carbon inputs drive convergent selection for specific autotrophic Afipia and Thiobacillus strains within complex microbiomes.</title>
        <authorList>
            <person name="Huddy R.J."/>
            <person name="Sachdeva R."/>
            <person name="Kadzinga F."/>
            <person name="Kantor R.S."/>
            <person name="Harrison S.T.L."/>
            <person name="Banfield J.F."/>
        </authorList>
    </citation>
    <scope>NUCLEOTIDE SEQUENCE</scope>
    <source>
        <strain evidence="9">SCN18_13_7_16_R3_B_64_19</strain>
    </source>
</reference>